<dbReference type="Proteomes" id="UP001318040">
    <property type="component" value="Chromosome 59"/>
</dbReference>
<dbReference type="InterPro" id="IPR023196">
    <property type="entry name" value="Phosducin_N_dom_sf"/>
</dbReference>
<evidence type="ECO:0000313" key="7">
    <source>
        <dbReference type="RefSeq" id="XP_032832227.1"/>
    </source>
</evidence>
<dbReference type="GO" id="GO:0008277">
    <property type="term" value="P:regulation of G protein-coupled receptor signaling pathway"/>
    <property type="evidence" value="ECO:0007669"/>
    <property type="project" value="InterPro"/>
</dbReference>
<dbReference type="InterPro" id="IPR051499">
    <property type="entry name" value="Phosducin-like_reg"/>
</dbReference>
<dbReference type="PANTHER" id="PTHR46052">
    <property type="entry name" value="PHOSDUCIN-LIKE PROTEIN"/>
    <property type="match status" value="1"/>
</dbReference>
<protein>
    <submittedName>
        <fullName evidence="7">Phosducin-like protein isoform X2</fullName>
    </submittedName>
</protein>
<gene>
    <name evidence="7" type="primary">LOC116955317</name>
</gene>
<keyword evidence="3" id="KW-0844">Vision</keyword>
<dbReference type="RefSeq" id="XP_032832227.1">
    <property type="nucleotide sequence ID" value="XM_032976336.1"/>
</dbReference>
<evidence type="ECO:0000313" key="6">
    <source>
        <dbReference type="Proteomes" id="UP001318040"/>
    </source>
</evidence>
<dbReference type="AlphaFoldDB" id="A0AAJ7U9N6"/>
<accession>A0AAJ7U9N6</accession>
<evidence type="ECO:0000256" key="1">
    <source>
        <dbReference type="ARBA" id="ARBA00009686"/>
    </source>
</evidence>
<dbReference type="Gene3D" id="3.40.30.10">
    <property type="entry name" value="Glutaredoxin"/>
    <property type="match status" value="1"/>
</dbReference>
<evidence type="ECO:0000256" key="4">
    <source>
        <dbReference type="SAM" id="MobiDB-lite"/>
    </source>
</evidence>
<dbReference type="PANTHER" id="PTHR46052:SF1">
    <property type="entry name" value="PHOSDUCIN-LIKE PROTEIN"/>
    <property type="match status" value="1"/>
</dbReference>
<dbReference type="InterPro" id="IPR001200">
    <property type="entry name" value="Phosducin"/>
</dbReference>
<feature type="region of interest" description="Disordered" evidence="4">
    <location>
        <begin position="1"/>
        <end position="62"/>
    </location>
</feature>
<feature type="domain" description="Phosducin" evidence="5">
    <location>
        <begin position="49"/>
        <end position="281"/>
    </location>
</feature>
<sequence>MATLDDKLLGEKTQYYCSSSSGSEGEEEEEDSAGTGPADGPQGVGPNVSCQGPASNTGPKGVLADWRRYKQLEAEGREEARRERERLHRSLAFTCQSYGDERRDREHQLQERFAKKLTLKDDDDADADDDADDDDAAFLSEYRERRMAELRRRLSSGPRYGAVTELPGGEALLRAVDESPPRTPVLVHVYDGAVPACAALDGCLRCLAPRYPSARVCRVRAAAVAGLSAAFASRALPALLVYRGGELVGNFVRLSDQLGDDFFADDLEGFLGEHGLLPERDGDGDGAGDGAGGAGSDGSGRRRSVAGTAAAAAAAATAFGDDCVLDIV</sequence>
<dbReference type="InterPro" id="IPR024253">
    <property type="entry name" value="Phosducin_thioredoxin-like_dom"/>
</dbReference>
<feature type="compositionally biased region" description="Basic and acidic residues" evidence="4">
    <location>
        <begin position="1"/>
        <end position="10"/>
    </location>
</feature>
<dbReference type="GeneID" id="116955317"/>
<dbReference type="PRINTS" id="PR00677">
    <property type="entry name" value="PHOSDUCIN"/>
</dbReference>
<dbReference type="GO" id="GO:0007601">
    <property type="term" value="P:visual perception"/>
    <property type="evidence" value="ECO:0007669"/>
    <property type="project" value="UniProtKB-KW"/>
</dbReference>
<evidence type="ECO:0000256" key="2">
    <source>
        <dbReference type="ARBA" id="ARBA00022553"/>
    </source>
</evidence>
<organism evidence="6 7">
    <name type="scientific">Petromyzon marinus</name>
    <name type="common">Sea lamprey</name>
    <dbReference type="NCBI Taxonomy" id="7757"/>
    <lineage>
        <taxon>Eukaryota</taxon>
        <taxon>Metazoa</taxon>
        <taxon>Chordata</taxon>
        <taxon>Craniata</taxon>
        <taxon>Vertebrata</taxon>
        <taxon>Cyclostomata</taxon>
        <taxon>Hyperoartia</taxon>
        <taxon>Petromyzontiformes</taxon>
        <taxon>Petromyzontidae</taxon>
        <taxon>Petromyzon</taxon>
    </lineage>
</organism>
<keyword evidence="3" id="KW-0716">Sensory transduction</keyword>
<reference evidence="7" key="1">
    <citation type="submission" date="2025-08" db="UniProtKB">
        <authorList>
            <consortium name="RefSeq"/>
        </authorList>
    </citation>
    <scope>IDENTIFICATION</scope>
    <source>
        <tissue evidence="7">Sperm</tissue>
    </source>
</reference>
<evidence type="ECO:0000256" key="3">
    <source>
        <dbReference type="ARBA" id="ARBA00023305"/>
    </source>
</evidence>
<keyword evidence="2" id="KW-0597">Phosphoprotein</keyword>
<keyword evidence="6" id="KW-1185">Reference proteome</keyword>
<name>A0AAJ7U9N6_PETMA</name>
<dbReference type="Pfam" id="PF02114">
    <property type="entry name" value="Phosducin"/>
    <property type="match status" value="1"/>
</dbReference>
<dbReference type="Gene3D" id="1.10.168.10">
    <property type="entry name" value="Phosducin, domain 2"/>
    <property type="match status" value="1"/>
</dbReference>
<dbReference type="InterPro" id="IPR036249">
    <property type="entry name" value="Thioredoxin-like_sf"/>
</dbReference>
<dbReference type="SUPFAM" id="SSF52833">
    <property type="entry name" value="Thioredoxin-like"/>
    <property type="match status" value="1"/>
</dbReference>
<evidence type="ECO:0000259" key="5">
    <source>
        <dbReference type="Pfam" id="PF02114"/>
    </source>
</evidence>
<dbReference type="CDD" id="cd02987">
    <property type="entry name" value="Phd_like_Phd"/>
    <property type="match status" value="1"/>
</dbReference>
<feature type="compositionally biased region" description="Gly residues" evidence="4">
    <location>
        <begin position="285"/>
        <end position="298"/>
    </location>
</feature>
<feature type="compositionally biased region" description="Polar residues" evidence="4">
    <location>
        <begin position="48"/>
        <end position="58"/>
    </location>
</feature>
<feature type="region of interest" description="Disordered" evidence="4">
    <location>
        <begin position="281"/>
        <end position="300"/>
    </location>
</feature>
<proteinExistence type="inferred from homology"/>
<comment type="similarity">
    <text evidence="1">Belongs to the phosducin family.</text>
</comment>